<evidence type="ECO:0000259" key="8">
    <source>
        <dbReference type="PROSITE" id="PS50850"/>
    </source>
</evidence>
<comment type="caution">
    <text evidence="9">The sequence shown here is derived from an EMBL/GenBank/DDBJ whole genome shotgun (WGS) entry which is preliminary data.</text>
</comment>
<accession>A0AAE0IL82</accession>
<dbReference type="Proteomes" id="UP001286456">
    <property type="component" value="Unassembled WGS sequence"/>
</dbReference>
<feature type="transmembrane region" description="Helical" evidence="7">
    <location>
        <begin position="522"/>
        <end position="541"/>
    </location>
</feature>
<keyword evidence="2" id="KW-0813">Transport</keyword>
<gene>
    <name evidence="9" type="ORF">B0T19DRAFT_155567</name>
</gene>
<dbReference type="InterPro" id="IPR020846">
    <property type="entry name" value="MFS_dom"/>
</dbReference>
<evidence type="ECO:0000313" key="9">
    <source>
        <dbReference type="EMBL" id="KAK3327178.1"/>
    </source>
</evidence>
<feature type="transmembrane region" description="Helical" evidence="7">
    <location>
        <begin position="182"/>
        <end position="205"/>
    </location>
</feature>
<evidence type="ECO:0000313" key="10">
    <source>
        <dbReference type="Proteomes" id="UP001286456"/>
    </source>
</evidence>
<feature type="transmembrane region" description="Helical" evidence="7">
    <location>
        <begin position="246"/>
        <end position="269"/>
    </location>
</feature>
<dbReference type="Pfam" id="PF07690">
    <property type="entry name" value="MFS_1"/>
    <property type="match status" value="1"/>
</dbReference>
<feature type="transmembrane region" description="Helical" evidence="7">
    <location>
        <begin position="281"/>
        <end position="300"/>
    </location>
</feature>
<reference evidence="9" key="1">
    <citation type="journal article" date="2023" name="Mol. Phylogenet. Evol.">
        <title>Genome-scale phylogeny and comparative genomics of the fungal order Sordariales.</title>
        <authorList>
            <person name="Hensen N."/>
            <person name="Bonometti L."/>
            <person name="Westerberg I."/>
            <person name="Brannstrom I.O."/>
            <person name="Guillou S."/>
            <person name="Cros-Aarteil S."/>
            <person name="Calhoun S."/>
            <person name="Haridas S."/>
            <person name="Kuo A."/>
            <person name="Mondo S."/>
            <person name="Pangilinan J."/>
            <person name="Riley R."/>
            <person name="LaButti K."/>
            <person name="Andreopoulos B."/>
            <person name="Lipzen A."/>
            <person name="Chen C."/>
            <person name="Yan M."/>
            <person name="Daum C."/>
            <person name="Ng V."/>
            <person name="Clum A."/>
            <person name="Steindorff A."/>
            <person name="Ohm R.A."/>
            <person name="Martin F."/>
            <person name="Silar P."/>
            <person name="Natvig D.O."/>
            <person name="Lalanne C."/>
            <person name="Gautier V."/>
            <person name="Ament-Velasquez S.L."/>
            <person name="Kruys A."/>
            <person name="Hutchinson M.I."/>
            <person name="Powell A.J."/>
            <person name="Barry K."/>
            <person name="Miller A.N."/>
            <person name="Grigoriev I.V."/>
            <person name="Debuchy R."/>
            <person name="Gladieux P."/>
            <person name="Hiltunen Thoren M."/>
            <person name="Johannesson H."/>
        </authorList>
    </citation>
    <scope>NUCLEOTIDE SEQUENCE</scope>
    <source>
        <strain evidence="9">SMH4131-1</strain>
    </source>
</reference>
<evidence type="ECO:0000256" key="5">
    <source>
        <dbReference type="ARBA" id="ARBA00023136"/>
    </source>
</evidence>
<comment type="subcellular location">
    <subcellularLocation>
        <location evidence="1">Endomembrane system</location>
        <topology evidence="1">Multi-pass membrane protein</topology>
    </subcellularLocation>
</comment>
<keyword evidence="10" id="KW-1185">Reference proteome</keyword>
<dbReference type="AlphaFoldDB" id="A0AAE0IL82"/>
<feature type="transmembrane region" description="Helical" evidence="7">
    <location>
        <begin position="421"/>
        <end position="439"/>
    </location>
</feature>
<dbReference type="PROSITE" id="PS50850">
    <property type="entry name" value="MFS"/>
    <property type="match status" value="1"/>
</dbReference>
<evidence type="ECO:0000256" key="6">
    <source>
        <dbReference type="SAM" id="MobiDB-lite"/>
    </source>
</evidence>
<reference evidence="9" key="2">
    <citation type="submission" date="2023-06" db="EMBL/GenBank/DDBJ databases">
        <authorList>
            <consortium name="Lawrence Berkeley National Laboratory"/>
            <person name="Haridas S."/>
            <person name="Hensen N."/>
            <person name="Bonometti L."/>
            <person name="Westerberg I."/>
            <person name="Brannstrom I.O."/>
            <person name="Guillou S."/>
            <person name="Cros-Aarteil S."/>
            <person name="Calhoun S."/>
            <person name="Kuo A."/>
            <person name="Mondo S."/>
            <person name="Pangilinan J."/>
            <person name="Riley R."/>
            <person name="Labutti K."/>
            <person name="Andreopoulos B."/>
            <person name="Lipzen A."/>
            <person name="Chen C."/>
            <person name="Yanf M."/>
            <person name="Daum C."/>
            <person name="Ng V."/>
            <person name="Clum A."/>
            <person name="Steindorff A."/>
            <person name="Ohm R."/>
            <person name="Martin F."/>
            <person name="Silar P."/>
            <person name="Natvig D."/>
            <person name="Lalanne C."/>
            <person name="Gautier V."/>
            <person name="Ament-Velasquez S.L."/>
            <person name="Kruys A."/>
            <person name="Hutchinson M.I."/>
            <person name="Powell A.J."/>
            <person name="Barry K."/>
            <person name="Miller A.N."/>
            <person name="Grigoriev I.V."/>
            <person name="Debuchy R."/>
            <person name="Gladieux P."/>
            <person name="Thoren M.H."/>
            <person name="Johannesson H."/>
        </authorList>
    </citation>
    <scope>NUCLEOTIDE SEQUENCE</scope>
    <source>
        <strain evidence="9">SMH4131-1</strain>
    </source>
</reference>
<feature type="transmembrane region" description="Helical" evidence="7">
    <location>
        <begin position="150"/>
        <end position="170"/>
    </location>
</feature>
<organism evidence="9 10">
    <name type="scientific">Cercophora scortea</name>
    <dbReference type="NCBI Taxonomy" id="314031"/>
    <lineage>
        <taxon>Eukaryota</taxon>
        <taxon>Fungi</taxon>
        <taxon>Dikarya</taxon>
        <taxon>Ascomycota</taxon>
        <taxon>Pezizomycotina</taxon>
        <taxon>Sordariomycetes</taxon>
        <taxon>Sordariomycetidae</taxon>
        <taxon>Sordariales</taxon>
        <taxon>Lasiosphaeriaceae</taxon>
        <taxon>Cercophora</taxon>
    </lineage>
</organism>
<keyword evidence="4 7" id="KW-1133">Transmembrane helix</keyword>
<evidence type="ECO:0000256" key="1">
    <source>
        <dbReference type="ARBA" id="ARBA00004127"/>
    </source>
</evidence>
<feature type="transmembrane region" description="Helical" evidence="7">
    <location>
        <begin position="320"/>
        <end position="342"/>
    </location>
</feature>
<feature type="transmembrane region" description="Helical" evidence="7">
    <location>
        <begin position="354"/>
        <end position="375"/>
    </location>
</feature>
<dbReference type="Gene3D" id="1.20.1250.20">
    <property type="entry name" value="MFS general substrate transporter like domains"/>
    <property type="match status" value="2"/>
</dbReference>
<dbReference type="InterPro" id="IPR036259">
    <property type="entry name" value="MFS_trans_sf"/>
</dbReference>
<dbReference type="GO" id="GO:0015174">
    <property type="term" value="F:basic amino acid transmembrane transporter activity"/>
    <property type="evidence" value="ECO:0007669"/>
    <property type="project" value="TreeGrafter"/>
</dbReference>
<evidence type="ECO:0000256" key="3">
    <source>
        <dbReference type="ARBA" id="ARBA00022692"/>
    </source>
</evidence>
<feature type="transmembrane region" description="Helical" evidence="7">
    <location>
        <begin position="211"/>
        <end position="234"/>
    </location>
</feature>
<feature type="region of interest" description="Disordered" evidence="6">
    <location>
        <begin position="1"/>
        <end position="40"/>
    </location>
</feature>
<feature type="transmembrane region" description="Helical" evidence="7">
    <location>
        <begin position="57"/>
        <end position="82"/>
    </location>
</feature>
<feature type="compositionally biased region" description="Low complexity" evidence="6">
    <location>
        <begin position="16"/>
        <end position="29"/>
    </location>
</feature>
<keyword evidence="3 7" id="KW-0812">Transmembrane</keyword>
<name>A0AAE0IL82_9PEZI</name>
<evidence type="ECO:0000256" key="7">
    <source>
        <dbReference type="SAM" id="Phobius"/>
    </source>
</evidence>
<dbReference type="InterPro" id="IPR011701">
    <property type="entry name" value="MFS"/>
</dbReference>
<dbReference type="SUPFAM" id="SSF103473">
    <property type="entry name" value="MFS general substrate transporter"/>
    <property type="match status" value="1"/>
</dbReference>
<evidence type="ECO:0000256" key="4">
    <source>
        <dbReference type="ARBA" id="ARBA00022989"/>
    </source>
</evidence>
<sequence length="555" mass="58630">MPPITKTDSPDPRNASSNNNNETTPLLPNQQDNDSDQSSIEEGELTLLPPALSTARLCLTLGTSYVGVFLGAIDASIIATLSAPISSEFHSLSLLSWLATGYLIANAACQPLSGRLTDIFGRGPGLVFSNVLFAAGNLICGIAGGEKTVIFGRVVAGIGGGGLMSISAFLASDLVPLRKRGLVQGVGNIAYGTGAMLGGVFGGLLNDTSAWGWRLAFLVQVPVSLVSAVLVFILVKVPPKVSSKSLLARIDFTGSFLTVAFIVLLLLGLNAGGNMVPWTHPLVLTSIPLSLVTLVVFIWWESGAAQPVIPVRLLVHRTVFAACMTCLLCTMVMMMTMFYLPLYLQVLGYTTTQAGVRLLAAPVCMSVFSLGSGYIMKRTGRYVGLGIGVVFTFTLGVAFLVSLNESSPDWVTFVGMGLHGAGYGGMLTVTLLACIAAVDHEHQAVVTSATYAFRSVGATVGIAVASAVYQNILRAGLDGRFGGSPDAEAEIERIRNDLGELKKLPDGWHDGVIRSFMEAFRGVWSTGLGLSVLALICIAMMRQHKLHSNLAREED</sequence>
<dbReference type="GO" id="GO:0012505">
    <property type="term" value="C:endomembrane system"/>
    <property type="evidence" value="ECO:0007669"/>
    <property type="project" value="UniProtKB-SubCell"/>
</dbReference>
<dbReference type="PANTHER" id="PTHR23501">
    <property type="entry name" value="MAJOR FACILITATOR SUPERFAMILY"/>
    <property type="match status" value="1"/>
</dbReference>
<proteinExistence type="predicted"/>
<evidence type="ECO:0000256" key="2">
    <source>
        <dbReference type="ARBA" id="ARBA00022448"/>
    </source>
</evidence>
<dbReference type="EMBL" id="JAUEPO010000003">
    <property type="protein sequence ID" value="KAK3327178.1"/>
    <property type="molecule type" value="Genomic_DNA"/>
</dbReference>
<dbReference type="PANTHER" id="PTHR23501:SF191">
    <property type="entry name" value="VACUOLAR BASIC AMINO ACID TRANSPORTER 4"/>
    <property type="match status" value="1"/>
</dbReference>
<feature type="transmembrane region" description="Helical" evidence="7">
    <location>
        <begin position="125"/>
        <end position="144"/>
    </location>
</feature>
<feature type="transmembrane region" description="Helical" evidence="7">
    <location>
        <begin position="382"/>
        <end position="401"/>
    </location>
</feature>
<dbReference type="GO" id="GO:0000329">
    <property type="term" value="C:fungal-type vacuole membrane"/>
    <property type="evidence" value="ECO:0007669"/>
    <property type="project" value="TreeGrafter"/>
</dbReference>
<feature type="domain" description="Major facilitator superfamily (MFS) profile" evidence="8">
    <location>
        <begin position="60"/>
        <end position="546"/>
    </location>
</feature>
<feature type="transmembrane region" description="Helical" evidence="7">
    <location>
        <begin position="94"/>
        <end position="113"/>
    </location>
</feature>
<feature type="transmembrane region" description="Helical" evidence="7">
    <location>
        <begin position="451"/>
        <end position="472"/>
    </location>
</feature>
<keyword evidence="5 7" id="KW-0472">Membrane</keyword>
<protein>
    <submittedName>
        <fullName evidence="9">Major facilitator superfamily domain-containing protein</fullName>
    </submittedName>
</protein>